<evidence type="ECO:0000313" key="3">
    <source>
        <dbReference type="Proteomes" id="UP001335648"/>
    </source>
</evidence>
<name>A0AAN8BK47_9TELE</name>
<sequence length="91" mass="9718">MTRRVGKCGRTLRPQPRPQGFYQSGHAATTGLRLNLTHSETSSPHTSAASRHGLDRPASPGTDYSCDSAQREGPLSQRPQGDSLLGHGHDG</sequence>
<dbReference type="Proteomes" id="UP001335648">
    <property type="component" value="Unassembled WGS sequence"/>
</dbReference>
<evidence type="ECO:0000313" key="2">
    <source>
        <dbReference type="EMBL" id="KAK5886004.1"/>
    </source>
</evidence>
<proteinExistence type="predicted"/>
<organism evidence="2 3">
    <name type="scientific">Champsocephalus esox</name>
    <name type="common">pike icefish</name>
    <dbReference type="NCBI Taxonomy" id="159716"/>
    <lineage>
        <taxon>Eukaryota</taxon>
        <taxon>Metazoa</taxon>
        <taxon>Chordata</taxon>
        <taxon>Craniata</taxon>
        <taxon>Vertebrata</taxon>
        <taxon>Euteleostomi</taxon>
        <taxon>Actinopterygii</taxon>
        <taxon>Neopterygii</taxon>
        <taxon>Teleostei</taxon>
        <taxon>Neoteleostei</taxon>
        <taxon>Acanthomorphata</taxon>
        <taxon>Eupercaria</taxon>
        <taxon>Perciformes</taxon>
        <taxon>Notothenioidei</taxon>
        <taxon>Channichthyidae</taxon>
        <taxon>Champsocephalus</taxon>
    </lineage>
</organism>
<keyword evidence="3" id="KW-1185">Reference proteome</keyword>
<feature type="region of interest" description="Disordered" evidence="1">
    <location>
        <begin position="1"/>
        <end position="91"/>
    </location>
</feature>
<evidence type="ECO:0000256" key="1">
    <source>
        <dbReference type="SAM" id="MobiDB-lite"/>
    </source>
</evidence>
<protein>
    <submittedName>
        <fullName evidence="2">Uncharacterized protein</fullName>
    </submittedName>
</protein>
<gene>
    <name evidence="2" type="ORF">CesoFtcFv8_017085</name>
</gene>
<dbReference type="EMBL" id="JAULUE010002059">
    <property type="protein sequence ID" value="KAK5886004.1"/>
    <property type="molecule type" value="Genomic_DNA"/>
</dbReference>
<comment type="caution">
    <text evidence="2">The sequence shown here is derived from an EMBL/GenBank/DDBJ whole genome shotgun (WGS) entry which is preliminary data.</text>
</comment>
<accession>A0AAN8BK47</accession>
<dbReference type="AlphaFoldDB" id="A0AAN8BK47"/>
<feature type="compositionally biased region" description="Polar residues" evidence="1">
    <location>
        <begin position="36"/>
        <end position="49"/>
    </location>
</feature>
<reference evidence="2 3" key="1">
    <citation type="journal article" date="2023" name="Mol. Biol. Evol.">
        <title>Genomics of Secondarily Temperate Adaptation in the Only Non-Antarctic Icefish.</title>
        <authorList>
            <person name="Rivera-Colon A.G."/>
            <person name="Rayamajhi N."/>
            <person name="Minhas B.F."/>
            <person name="Madrigal G."/>
            <person name="Bilyk K.T."/>
            <person name="Yoon V."/>
            <person name="Hune M."/>
            <person name="Gregory S."/>
            <person name="Cheng C.H.C."/>
            <person name="Catchen J.M."/>
        </authorList>
    </citation>
    <scope>NUCLEOTIDE SEQUENCE [LARGE SCALE GENOMIC DNA]</scope>
    <source>
        <strain evidence="2">JC2023a</strain>
    </source>
</reference>